<feature type="transmembrane region" description="Helical" evidence="1">
    <location>
        <begin position="87"/>
        <end position="107"/>
    </location>
</feature>
<name>A0A1J0A5J5_9ENTE</name>
<feature type="transmembrane region" description="Helical" evidence="1">
    <location>
        <begin position="286"/>
        <end position="309"/>
    </location>
</feature>
<dbReference type="InterPro" id="IPR045691">
    <property type="entry name" value="DUF6056"/>
</dbReference>
<keyword evidence="1" id="KW-0812">Transmembrane</keyword>
<feature type="transmembrane region" description="Helical" evidence="1">
    <location>
        <begin position="172"/>
        <end position="205"/>
    </location>
</feature>
<gene>
    <name evidence="2" type="ORF">BHY08_04680</name>
</gene>
<evidence type="ECO:0000313" key="2">
    <source>
        <dbReference type="EMBL" id="APB31185.1"/>
    </source>
</evidence>
<dbReference type="STRING" id="519472.BHY08_04680"/>
<dbReference type="EMBL" id="CP017267">
    <property type="protein sequence ID" value="APB31185.1"/>
    <property type="molecule type" value="Genomic_DNA"/>
</dbReference>
<feature type="transmembrane region" description="Helical" evidence="1">
    <location>
        <begin position="263"/>
        <end position="280"/>
    </location>
</feature>
<dbReference type="Proteomes" id="UP000191200">
    <property type="component" value="Chromosome"/>
</dbReference>
<feature type="transmembrane region" description="Helical" evidence="1">
    <location>
        <begin position="348"/>
        <end position="369"/>
    </location>
</feature>
<dbReference type="RefSeq" id="WP_071456771.1">
    <property type="nucleotide sequence ID" value="NZ_CP017267.1"/>
</dbReference>
<keyword evidence="1" id="KW-0472">Membrane</keyword>
<sequence>MKINYKKISPIISILVIAAAVFLMYKLNVLTTFRSDDFNYHYSFADGTRISSFMEVVKSQAAHYKVMNGRIPAHFLMQFFTIYGKPVFNVVNTIVYIFFILLVLYMIKKSWKVNPLTFMTMFVVMWFYLPAFGSTVLWMDGSFNYLWTTVICLLVFLPYRNPKLFDYKVNQFIFPIVGLIAGWCSETTSAGIVFFQFWFILYWMYKKRPHVIPYIITMLTSFAGYCLMTFAPGQMQRLDRVSGGEIPILKNMYHFIVTMGTRYYIEIFVFILLISISIFLNRNRELNYLAVLFFMTAVLAACTLIMAGIQNINERTYFGIETLIVIAMGILIKNIFEDQLSTFQKMNLAYVIILVPLFLINYRATYVDVRRTHNEYTKREAYIEELKSKGEKELNLKAINSTNDHSPYYLTPDLSPNPNHWQNVTKSKYYDVDKINKIN</sequence>
<feature type="transmembrane region" description="Helical" evidence="1">
    <location>
        <begin position="144"/>
        <end position="160"/>
    </location>
</feature>
<reference evidence="2 3" key="1">
    <citation type="submission" date="2016-09" db="EMBL/GenBank/DDBJ databases">
        <title>Vagococcus teuberi sp. nov., isolated from the Malian artisanal sour milk fene.</title>
        <authorList>
            <person name="Wullschleger S."/>
            <person name="Seifert C."/>
            <person name="Baumgartner S."/>
            <person name="Lacroix C."/>
            <person name="Bonfoh B."/>
            <person name="Stevens M.J."/>
            <person name="Meile L."/>
        </authorList>
    </citation>
    <scope>NUCLEOTIDE SEQUENCE [LARGE SCALE GENOMIC DNA]</scope>
    <source>
        <strain evidence="2 3">DSM 21459</strain>
    </source>
</reference>
<protein>
    <submittedName>
        <fullName evidence="2">Uncharacterized protein</fullName>
    </submittedName>
</protein>
<feature type="transmembrane region" description="Helical" evidence="1">
    <location>
        <begin position="211"/>
        <end position="231"/>
    </location>
</feature>
<evidence type="ECO:0000256" key="1">
    <source>
        <dbReference type="SAM" id="Phobius"/>
    </source>
</evidence>
<feature type="transmembrane region" description="Helical" evidence="1">
    <location>
        <begin position="119"/>
        <end position="138"/>
    </location>
</feature>
<keyword evidence="1" id="KW-1133">Transmembrane helix</keyword>
<dbReference type="AlphaFoldDB" id="A0A1J0A5J5"/>
<proteinExistence type="predicted"/>
<organism evidence="2 3">
    <name type="scientific">Vagococcus teuberi</name>
    <dbReference type="NCBI Taxonomy" id="519472"/>
    <lineage>
        <taxon>Bacteria</taxon>
        <taxon>Bacillati</taxon>
        <taxon>Bacillota</taxon>
        <taxon>Bacilli</taxon>
        <taxon>Lactobacillales</taxon>
        <taxon>Enterococcaceae</taxon>
        <taxon>Vagococcus</taxon>
    </lineage>
</organism>
<dbReference type="Pfam" id="PF19528">
    <property type="entry name" value="DUF6056"/>
    <property type="match status" value="1"/>
</dbReference>
<keyword evidence="3" id="KW-1185">Reference proteome</keyword>
<feature type="transmembrane region" description="Helical" evidence="1">
    <location>
        <begin position="7"/>
        <end position="25"/>
    </location>
</feature>
<feature type="transmembrane region" description="Helical" evidence="1">
    <location>
        <begin position="316"/>
        <end position="336"/>
    </location>
</feature>
<accession>A0A1J0A5J5</accession>
<dbReference type="KEGG" id="vte:BHY08_04680"/>
<dbReference type="OrthoDB" id="1661582at2"/>
<evidence type="ECO:0000313" key="3">
    <source>
        <dbReference type="Proteomes" id="UP000191200"/>
    </source>
</evidence>